<evidence type="ECO:0000313" key="4">
    <source>
        <dbReference type="EMBL" id="KTB27305.1"/>
    </source>
</evidence>
<gene>
    <name evidence="4" type="ORF">WG66_20109</name>
</gene>
<keyword evidence="3" id="KW-1133">Transmembrane helix</keyword>
<feature type="transmembrane region" description="Helical" evidence="3">
    <location>
        <begin position="532"/>
        <end position="555"/>
    </location>
</feature>
<feature type="region of interest" description="Disordered" evidence="2">
    <location>
        <begin position="436"/>
        <end position="463"/>
    </location>
</feature>
<dbReference type="AlphaFoldDB" id="A0A0W0ETA2"/>
<organism evidence="4 5">
    <name type="scientific">Moniliophthora roreri</name>
    <name type="common">Frosty pod rot fungus</name>
    <name type="synonym">Monilia roreri</name>
    <dbReference type="NCBI Taxonomy" id="221103"/>
    <lineage>
        <taxon>Eukaryota</taxon>
        <taxon>Fungi</taxon>
        <taxon>Dikarya</taxon>
        <taxon>Basidiomycota</taxon>
        <taxon>Agaricomycotina</taxon>
        <taxon>Agaricomycetes</taxon>
        <taxon>Agaricomycetidae</taxon>
        <taxon>Agaricales</taxon>
        <taxon>Marasmiineae</taxon>
        <taxon>Marasmiaceae</taxon>
        <taxon>Moniliophthora</taxon>
    </lineage>
</organism>
<reference evidence="4 5" key="1">
    <citation type="submission" date="2015-12" db="EMBL/GenBank/DDBJ databases">
        <title>Draft genome sequence of Moniliophthora roreri, the causal agent of frosty pod rot of cacao.</title>
        <authorList>
            <person name="Aime M.C."/>
            <person name="Diaz-Valderrama J.R."/>
            <person name="Kijpornyongpan T."/>
            <person name="Phillips-Mora W."/>
        </authorList>
    </citation>
    <scope>NUCLEOTIDE SEQUENCE [LARGE SCALE GENOMIC DNA]</scope>
    <source>
        <strain evidence="4 5">MCA 2952</strain>
    </source>
</reference>
<keyword evidence="3" id="KW-0812">Transmembrane</keyword>
<evidence type="ECO:0000256" key="3">
    <source>
        <dbReference type="SAM" id="Phobius"/>
    </source>
</evidence>
<feature type="coiled-coil region" evidence="1">
    <location>
        <begin position="396"/>
        <end position="423"/>
    </location>
</feature>
<comment type="caution">
    <text evidence="4">The sequence shown here is derived from an EMBL/GenBank/DDBJ whole genome shotgun (WGS) entry which is preliminary data.</text>
</comment>
<dbReference type="Proteomes" id="UP000054988">
    <property type="component" value="Unassembled WGS sequence"/>
</dbReference>
<accession>A0A0W0ETA2</accession>
<evidence type="ECO:0000256" key="2">
    <source>
        <dbReference type="SAM" id="MobiDB-lite"/>
    </source>
</evidence>
<keyword evidence="3" id="KW-0472">Membrane</keyword>
<keyword evidence="1" id="KW-0175">Coiled coil</keyword>
<dbReference type="EMBL" id="LATX01002557">
    <property type="protein sequence ID" value="KTB27305.1"/>
    <property type="molecule type" value="Genomic_DNA"/>
</dbReference>
<feature type="compositionally biased region" description="Basic and acidic residues" evidence="2">
    <location>
        <begin position="436"/>
        <end position="451"/>
    </location>
</feature>
<protein>
    <submittedName>
        <fullName evidence="4">Uncharacterized protein</fullName>
    </submittedName>
</protein>
<proteinExistence type="predicted"/>
<sequence length="557" mass="62182">MQGGICGVKRDEKRLRQSDRFELELRKPSRLLDKETLLQAELSPFLGSKNDTSTLVYAASIARPSSITGEEKTLLADDGGYVTEVESHWFCGTNRDMDTEVDEYTSEVKPYWQSCTSDSEVIKVSADESDSDVAYEFCSFAQEACEDEENLGTSISAQPHSSSLPISKEHCATSYAMHALKIALEDVKSLENMRTREAAKNMSLRNCEKPSWNPLDGIRVLQAAVDSLVSEFAGDEERSWSVAESAAKGYLVLEAQVKERDAQITDLTQALGKEQTKNTGLNAVLEKPLRRVLWLDWKSWSFGTSNRGTGCYDRIPHQLASWQEGQAAGAYRRGRFGDYSSSKRLEIANGHRGEGCLEGETAGQPMGLYALRHDPGLKRAAEQEKDALEREQDARIACLTKLLNEEEAKVVVLERQIKNALDTRFKTWEKKHLVVQEEPKRSDATELEESKRKKTMRSPEQSLKERSIRIGLLDRQLADTQRTTSGKNQPTSKPFVAPELAPSILPSASRSIFKTYIAWLRLTRGALWCNNAVSVAAGSVTDYFVIVIVIVAFAFTS</sequence>
<name>A0A0W0ETA2_MONRR</name>
<evidence type="ECO:0000313" key="5">
    <source>
        <dbReference type="Proteomes" id="UP000054988"/>
    </source>
</evidence>
<evidence type="ECO:0000256" key="1">
    <source>
        <dbReference type="SAM" id="Coils"/>
    </source>
</evidence>